<accession>A0ABV6M9J6</accession>
<reference evidence="1 2" key="1">
    <citation type="submission" date="2024-09" db="EMBL/GenBank/DDBJ databases">
        <authorList>
            <person name="Sun Q."/>
            <person name="Mori K."/>
        </authorList>
    </citation>
    <scope>NUCLEOTIDE SEQUENCE [LARGE SCALE GENOMIC DNA]</scope>
    <source>
        <strain evidence="1 2">TBRC 3947</strain>
    </source>
</reference>
<evidence type="ECO:0000313" key="2">
    <source>
        <dbReference type="Proteomes" id="UP001589867"/>
    </source>
</evidence>
<proteinExistence type="predicted"/>
<gene>
    <name evidence="1" type="ORF">ACFFIA_27365</name>
</gene>
<evidence type="ECO:0000313" key="1">
    <source>
        <dbReference type="EMBL" id="MFC0531368.1"/>
    </source>
</evidence>
<protein>
    <submittedName>
        <fullName evidence="1">Uncharacterized protein</fullName>
    </submittedName>
</protein>
<organism evidence="1 2">
    <name type="scientific">Phytohabitans kaempferiae</name>
    <dbReference type="NCBI Taxonomy" id="1620943"/>
    <lineage>
        <taxon>Bacteria</taxon>
        <taxon>Bacillati</taxon>
        <taxon>Actinomycetota</taxon>
        <taxon>Actinomycetes</taxon>
        <taxon>Micromonosporales</taxon>
        <taxon>Micromonosporaceae</taxon>
    </lineage>
</organism>
<comment type="caution">
    <text evidence="1">The sequence shown here is derived from an EMBL/GenBank/DDBJ whole genome shotgun (WGS) entry which is preliminary data.</text>
</comment>
<dbReference type="Proteomes" id="UP001589867">
    <property type="component" value="Unassembled WGS sequence"/>
</dbReference>
<dbReference type="EMBL" id="JBHLUH010000059">
    <property type="protein sequence ID" value="MFC0531368.1"/>
    <property type="molecule type" value="Genomic_DNA"/>
</dbReference>
<sequence>MASPRVLTITFKLRVPPGLPANVRVKRIDTAVASFIAAVRSLAPSVFPWAKSIDVDYTWSYQWLRGNETVLLMPTAENTGDEQTAAAERAMLGVPDAEE</sequence>
<name>A0ABV6M9J6_9ACTN</name>
<dbReference type="RefSeq" id="WP_377255677.1">
    <property type="nucleotide sequence ID" value="NZ_JBHLUH010000059.1"/>
</dbReference>
<keyword evidence="2" id="KW-1185">Reference proteome</keyword>